<feature type="transmembrane region" description="Helical" evidence="2">
    <location>
        <begin position="12"/>
        <end position="34"/>
    </location>
</feature>
<dbReference type="GO" id="GO:0016747">
    <property type="term" value="F:acyltransferase activity, transferring groups other than amino-acyl groups"/>
    <property type="evidence" value="ECO:0007669"/>
    <property type="project" value="InterPro"/>
</dbReference>
<keyword evidence="2" id="KW-0812">Transmembrane</keyword>
<dbReference type="OrthoDB" id="8206682at2"/>
<comment type="caution">
    <text evidence="4">The sequence shown here is derived from an EMBL/GenBank/DDBJ whole genome shotgun (WGS) entry which is preliminary data.</text>
</comment>
<feature type="domain" description="Acyltransferase 3" evidence="3">
    <location>
        <begin position="11"/>
        <end position="310"/>
    </location>
</feature>
<feature type="transmembrane region" description="Helical" evidence="2">
    <location>
        <begin position="163"/>
        <end position="181"/>
    </location>
</feature>
<proteinExistence type="predicted"/>
<feature type="transmembrane region" description="Helical" evidence="2">
    <location>
        <begin position="218"/>
        <end position="237"/>
    </location>
</feature>
<keyword evidence="2" id="KW-1133">Transmembrane helix</keyword>
<feature type="transmembrane region" description="Helical" evidence="2">
    <location>
        <begin position="257"/>
        <end position="274"/>
    </location>
</feature>
<feature type="transmembrane region" description="Helical" evidence="2">
    <location>
        <begin position="127"/>
        <end position="151"/>
    </location>
</feature>
<dbReference type="RefSeq" id="WP_104478356.1">
    <property type="nucleotide sequence ID" value="NZ_CP154825.1"/>
</dbReference>
<dbReference type="Pfam" id="PF01757">
    <property type="entry name" value="Acyl_transf_3"/>
    <property type="match status" value="1"/>
</dbReference>
<dbReference type="InterPro" id="IPR002656">
    <property type="entry name" value="Acyl_transf_3_dom"/>
</dbReference>
<gene>
    <name evidence="4" type="ORF">CLV40_10419</name>
</gene>
<reference evidence="4 5" key="1">
    <citation type="submission" date="2018-02" db="EMBL/GenBank/DDBJ databases">
        <title>Genomic Encyclopedia of Archaeal and Bacterial Type Strains, Phase II (KMG-II): from individual species to whole genera.</title>
        <authorList>
            <person name="Goeker M."/>
        </authorList>
    </citation>
    <scope>NUCLEOTIDE SEQUENCE [LARGE SCALE GENOMIC DNA]</scope>
    <source>
        <strain evidence="4 5">YU 961-1</strain>
    </source>
</reference>
<feature type="transmembrane region" description="Helical" evidence="2">
    <location>
        <begin position="295"/>
        <end position="314"/>
    </location>
</feature>
<keyword evidence="2" id="KW-0472">Membrane</keyword>
<evidence type="ECO:0000313" key="4">
    <source>
        <dbReference type="EMBL" id="PPK68777.1"/>
    </source>
</evidence>
<feature type="transmembrane region" description="Helical" evidence="2">
    <location>
        <begin position="390"/>
        <end position="410"/>
    </location>
</feature>
<feature type="transmembrane region" description="Helical" evidence="2">
    <location>
        <begin position="54"/>
        <end position="77"/>
    </location>
</feature>
<dbReference type="AlphaFoldDB" id="A0A2S6GUA7"/>
<name>A0A2S6GUA7_9PSEU</name>
<feature type="transmembrane region" description="Helical" evidence="2">
    <location>
        <begin position="187"/>
        <end position="206"/>
    </location>
</feature>
<evidence type="ECO:0000256" key="2">
    <source>
        <dbReference type="SAM" id="Phobius"/>
    </source>
</evidence>
<evidence type="ECO:0000259" key="3">
    <source>
        <dbReference type="Pfam" id="PF01757"/>
    </source>
</evidence>
<dbReference type="Proteomes" id="UP000239203">
    <property type="component" value="Unassembled WGS sequence"/>
</dbReference>
<accession>A0A2S6GUA7</accession>
<feature type="transmembrane region" description="Helical" evidence="2">
    <location>
        <begin position="361"/>
        <end position="384"/>
    </location>
</feature>
<evidence type="ECO:0000313" key="5">
    <source>
        <dbReference type="Proteomes" id="UP000239203"/>
    </source>
</evidence>
<organism evidence="4 5">
    <name type="scientific">Actinokineospora auranticolor</name>
    <dbReference type="NCBI Taxonomy" id="155976"/>
    <lineage>
        <taxon>Bacteria</taxon>
        <taxon>Bacillati</taxon>
        <taxon>Actinomycetota</taxon>
        <taxon>Actinomycetes</taxon>
        <taxon>Pseudonocardiales</taxon>
        <taxon>Pseudonocardiaceae</taxon>
        <taxon>Actinokineospora</taxon>
    </lineage>
</organism>
<sequence>MSGKTGSRRDPFLDVVRVGAVLLVVLQHWLMPVLGRGGAHGEVIETGNALATPGWWLITWLSQVMPMVFFAGGAANLHSFRGSRDTRAWLASRLRRLVLPVLPLAAVWLALPNLLLSAGVPAQPVDIAGGITAQLLWFLVVYLVVVALTPVMTALHDRFGVRVLLPLAALAVLVDVVRFAGVPEVGFANAVVVWVTVHQLGICYADGLFANTGKRSQALVALAGFGAVAAMVAFGPYAPSMIGMPGAPMSNMSPPAAVLLPLAVGQLGLLLLLRDKLIRFAGPAVDALGARCTTIYLWHMPALVVVAGIAVMGFGYHTPEPGSTQWFAAAPMWLGATGYVLHLLVRVFGRFEVGGGRAVPATVPLVGAYLTAAAGLLGLVVHGFSPDGPGVLDGPLPWIALVVTGVVLGLRHDRGRAATKPVTTHPNPVQVTRPTARPLPEPVPA</sequence>
<keyword evidence="4" id="KW-0808">Transferase</keyword>
<evidence type="ECO:0000256" key="1">
    <source>
        <dbReference type="SAM" id="MobiDB-lite"/>
    </source>
</evidence>
<feature type="compositionally biased region" description="Polar residues" evidence="1">
    <location>
        <begin position="421"/>
        <end position="433"/>
    </location>
</feature>
<protein>
    <submittedName>
        <fullName evidence="4">Fucose 4-O-acetylase-like acetyltransferase</fullName>
    </submittedName>
</protein>
<feature type="region of interest" description="Disordered" evidence="1">
    <location>
        <begin position="417"/>
        <end position="445"/>
    </location>
</feature>
<feature type="transmembrane region" description="Helical" evidence="2">
    <location>
        <begin position="326"/>
        <end position="349"/>
    </location>
</feature>
<dbReference type="EMBL" id="PTIX01000004">
    <property type="protein sequence ID" value="PPK68777.1"/>
    <property type="molecule type" value="Genomic_DNA"/>
</dbReference>
<feature type="transmembrane region" description="Helical" evidence="2">
    <location>
        <begin position="97"/>
        <end position="115"/>
    </location>
</feature>
<keyword evidence="5" id="KW-1185">Reference proteome</keyword>